<comment type="similarity">
    <text evidence="2">Belongs to the class IV-like SAM-binding methyltransferase superfamily. RNA methyltransferase TrmH family.</text>
</comment>
<organism evidence="12 13">
    <name type="scientific">Echria macrotheca</name>
    <dbReference type="NCBI Taxonomy" id="438768"/>
    <lineage>
        <taxon>Eukaryota</taxon>
        <taxon>Fungi</taxon>
        <taxon>Dikarya</taxon>
        <taxon>Ascomycota</taxon>
        <taxon>Pezizomycotina</taxon>
        <taxon>Sordariomycetes</taxon>
        <taxon>Sordariomycetidae</taxon>
        <taxon>Sordariales</taxon>
        <taxon>Schizotheciaceae</taxon>
        <taxon>Echria</taxon>
    </lineage>
</organism>
<dbReference type="AlphaFoldDB" id="A0AAJ0BFD2"/>
<feature type="domain" description="RNA 2-O ribose methyltransferase substrate binding" evidence="11">
    <location>
        <begin position="245"/>
        <end position="331"/>
    </location>
</feature>
<dbReference type="Gene3D" id="3.40.1280.10">
    <property type="match status" value="1"/>
</dbReference>
<feature type="compositionally biased region" description="Basic and acidic residues" evidence="10">
    <location>
        <begin position="38"/>
        <end position="66"/>
    </location>
</feature>
<evidence type="ECO:0000256" key="8">
    <source>
        <dbReference type="ARBA" id="ARBA00023128"/>
    </source>
</evidence>
<evidence type="ECO:0000256" key="3">
    <source>
        <dbReference type="ARBA" id="ARBA00022552"/>
    </source>
</evidence>
<keyword evidence="3" id="KW-0698">rRNA processing</keyword>
<evidence type="ECO:0000256" key="5">
    <source>
        <dbReference type="ARBA" id="ARBA00022679"/>
    </source>
</evidence>
<keyword evidence="5" id="KW-0808">Transferase</keyword>
<dbReference type="EMBL" id="MU839835">
    <property type="protein sequence ID" value="KAK1754806.1"/>
    <property type="molecule type" value="Genomic_DNA"/>
</dbReference>
<proteinExistence type="inferred from homology"/>
<keyword evidence="6" id="KW-0949">S-adenosyl-L-methionine</keyword>
<name>A0AAJ0BFD2_9PEZI</name>
<dbReference type="InterPro" id="IPR013123">
    <property type="entry name" value="SpoU_subst-bd"/>
</dbReference>
<dbReference type="GO" id="GO:0003723">
    <property type="term" value="F:RNA binding"/>
    <property type="evidence" value="ECO:0007669"/>
    <property type="project" value="InterPro"/>
</dbReference>
<dbReference type="InterPro" id="IPR001537">
    <property type="entry name" value="SpoU_MeTrfase"/>
</dbReference>
<dbReference type="PANTHER" id="PTHR46103">
    <property type="entry name" value="RRNA METHYLTRANSFERASE 1, MITOCHONDRIAL"/>
    <property type="match status" value="1"/>
</dbReference>
<dbReference type="SUPFAM" id="SSF75217">
    <property type="entry name" value="alpha/beta knot"/>
    <property type="match status" value="1"/>
</dbReference>
<dbReference type="Gene3D" id="3.30.1330.30">
    <property type="match status" value="1"/>
</dbReference>
<evidence type="ECO:0000256" key="10">
    <source>
        <dbReference type="SAM" id="MobiDB-lite"/>
    </source>
</evidence>
<sequence length="557" mass="61965">MTLSFLCRAKTLLAFPTPISSRGVASLSGIHNGIRRSQRTDTRIPRRTRDDTLSGKDDTPRLSYKERQQARAEAKESRGWKLLRGKKDVRARPSDVKPLSRRARFFDPESSFGKKSLVYQVKTGQVPEALKDGDIFSQKIQPHRQLEEKAQANSWSEPRWQPRSQPRSEFKSEPKSESGSEPRPRSGSRLGSEPRPRPRSEFRSEPRSQPRSKPRAESGSEPRSQRPRSPYRRQFIAYSTASSQFLYGRTSVEAALRSGRRKVYKLYLYIPERKQPNDVDIQQIRRLAAARDVPVIEVDMGGREELEKLCACTRGRPHNNCFLEASPLPVLPVNHLGALSEDPTNKGFTVSVGHQSAEEKEITGDVSFVKAPRGPHKPLIVLLDGVEDPQNLGAIIRSASFLGATAVAFTARGSAPISAVAGKAAAGAAEYMTLFSVDKVDTFLDRSREAGWEVYAAHPAAAEKESRRRQMDIDQLAEADPLTEKPCILVLGSEGHGLSRTVLRYTDVEVYVPNRLDSEVLDSLNVSVAGGMLCHAFLRERRSKGEEVSGKADVALF</sequence>
<evidence type="ECO:0000259" key="11">
    <source>
        <dbReference type="SMART" id="SM00967"/>
    </source>
</evidence>
<reference evidence="12" key="1">
    <citation type="submission" date="2023-06" db="EMBL/GenBank/DDBJ databases">
        <title>Genome-scale phylogeny and comparative genomics of the fungal order Sordariales.</title>
        <authorList>
            <consortium name="Lawrence Berkeley National Laboratory"/>
            <person name="Hensen N."/>
            <person name="Bonometti L."/>
            <person name="Westerberg I."/>
            <person name="Brannstrom I.O."/>
            <person name="Guillou S."/>
            <person name="Cros-Aarteil S."/>
            <person name="Calhoun S."/>
            <person name="Haridas S."/>
            <person name="Kuo A."/>
            <person name="Mondo S."/>
            <person name="Pangilinan J."/>
            <person name="Riley R."/>
            <person name="Labutti K."/>
            <person name="Andreopoulos B."/>
            <person name="Lipzen A."/>
            <person name="Chen C."/>
            <person name="Yanf M."/>
            <person name="Daum C."/>
            <person name="Ng V."/>
            <person name="Clum A."/>
            <person name="Steindorff A."/>
            <person name="Ohm R."/>
            <person name="Martin F."/>
            <person name="Silar P."/>
            <person name="Natvig D."/>
            <person name="Lalanne C."/>
            <person name="Gautier V."/>
            <person name="Ament-Velasquez S.L."/>
            <person name="Kruys A."/>
            <person name="Hutchinson M.I."/>
            <person name="Powell A.J."/>
            <person name="Barry K."/>
            <person name="Miller A.N."/>
            <person name="Grigoriev I.V."/>
            <person name="Debuchy R."/>
            <person name="Gladieux P."/>
            <person name="Thoren M.H."/>
            <person name="Johannesson H."/>
        </authorList>
    </citation>
    <scope>NUCLEOTIDE SEQUENCE</scope>
    <source>
        <strain evidence="12">PSN4</strain>
    </source>
</reference>
<feature type="region of interest" description="Disordered" evidence="10">
    <location>
        <begin position="143"/>
        <end position="232"/>
    </location>
</feature>
<feature type="compositionally biased region" description="Basic and acidic residues" evidence="10">
    <location>
        <begin position="192"/>
        <end position="224"/>
    </location>
</feature>
<dbReference type="GO" id="GO:0005739">
    <property type="term" value="C:mitochondrion"/>
    <property type="evidence" value="ECO:0007669"/>
    <property type="project" value="UniProtKB-SubCell"/>
</dbReference>
<comment type="subcellular location">
    <subcellularLocation>
        <location evidence="1">Mitochondrion</location>
    </subcellularLocation>
</comment>
<evidence type="ECO:0000313" key="12">
    <source>
        <dbReference type="EMBL" id="KAK1754806.1"/>
    </source>
</evidence>
<gene>
    <name evidence="12" type="ORF">QBC47DRAFT_385001</name>
</gene>
<dbReference type="InterPro" id="IPR047261">
    <property type="entry name" value="MRM1_MeTrfase_dom"/>
</dbReference>
<dbReference type="Proteomes" id="UP001239445">
    <property type="component" value="Unassembled WGS sequence"/>
</dbReference>
<feature type="compositionally biased region" description="Basic and acidic residues" evidence="10">
    <location>
        <begin position="166"/>
        <end position="184"/>
    </location>
</feature>
<dbReference type="Pfam" id="PF00588">
    <property type="entry name" value="SpoU_methylase"/>
    <property type="match status" value="1"/>
</dbReference>
<dbReference type="InterPro" id="IPR029028">
    <property type="entry name" value="Alpha/beta_knot_MTases"/>
</dbReference>
<evidence type="ECO:0000256" key="1">
    <source>
        <dbReference type="ARBA" id="ARBA00004173"/>
    </source>
</evidence>
<evidence type="ECO:0000256" key="7">
    <source>
        <dbReference type="ARBA" id="ARBA00022946"/>
    </source>
</evidence>
<evidence type="ECO:0000256" key="4">
    <source>
        <dbReference type="ARBA" id="ARBA00022603"/>
    </source>
</evidence>
<evidence type="ECO:0000256" key="6">
    <source>
        <dbReference type="ARBA" id="ARBA00022691"/>
    </source>
</evidence>
<evidence type="ECO:0000256" key="9">
    <source>
        <dbReference type="ARBA" id="ARBA00034881"/>
    </source>
</evidence>
<dbReference type="PANTHER" id="PTHR46103:SF1">
    <property type="entry name" value="RRNA METHYLTRANSFERASE 1, MITOCHONDRIAL"/>
    <property type="match status" value="1"/>
</dbReference>
<accession>A0AAJ0BFD2</accession>
<dbReference type="SUPFAM" id="SSF55315">
    <property type="entry name" value="L30e-like"/>
    <property type="match status" value="1"/>
</dbReference>
<dbReference type="CDD" id="cd18105">
    <property type="entry name" value="SpoU-like_MRM1"/>
    <property type="match status" value="1"/>
</dbReference>
<comment type="caution">
    <text evidence="12">The sequence shown here is derived from an EMBL/GenBank/DDBJ whole genome shotgun (WGS) entry which is preliminary data.</text>
</comment>
<dbReference type="SMART" id="SM00967">
    <property type="entry name" value="SpoU_sub_bind"/>
    <property type="match status" value="1"/>
</dbReference>
<dbReference type="Pfam" id="PF08032">
    <property type="entry name" value="SpoU_sub_bind"/>
    <property type="match status" value="1"/>
</dbReference>
<protein>
    <recommendedName>
        <fullName evidence="9">rRNA methyltransferase 1, mitochondrial</fullName>
    </recommendedName>
</protein>
<dbReference type="InterPro" id="IPR029026">
    <property type="entry name" value="tRNA_m1G_MTases_N"/>
</dbReference>
<dbReference type="InterPro" id="IPR047182">
    <property type="entry name" value="MRM1"/>
</dbReference>
<keyword evidence="4 12" id="KW-0489">Methyltransferase</keyword>
<keyword evidence="8" id="KW-0496">Mitochondrion</keyword>
<evidence type="ECO:0000256" key="2">
    <source>
        <dbReference type="ARBA" id="ARBA00007228"/>
    </source>
</evidence>
<keyword evidence="13" id="KW-1185">Reference proteome</keyword>
<evidence type="ECO:0000313" key="13">
    <source>
        <dbReference type="Proteomes" id="UP001239445"/>
    </source>
</evidence>
<dbReference type="GO" id="GO:0016435">
    <property type="term" value="F:rRNA (guanine) methyltransferase activity"/>
    <property type="evidence" value="ECO:0007669"/>
    <property type="project" value="TreeGrafter"/>
</dbReference>
<feature type="region of interest" description="Disordered" evidence="10">
    <location>
        <begin position="35"/>
        <end position="66"/>
    </location>
</feature>
<dbReference type="InterPro" id="IPR029064">
    <property type="entry name" value="Ribosomal_eL30-like_sf"/>
</dbReference>
<keyword evidence="7" id="KW-0809">Transit peptide</keyword>